<dbReference type="AlphaFoldDB" id="A4D1A0"/>
<sequence length="155" mass="16417">MTCTHRRCGPPSLLGDCGVGGMRLKPFTRAVPACPLTCSPVHAAPPPPRFPERAAFGEGSPTHSPPHPPQRLQPLVHAVPKPARAAPTLHTAPCTAPHTFTAPVAQNPSLLALHALHWACSPHSAQLNAASPRAPQGLQPRLNFFCQAHTYLPMA</sequence>
<protein>
    <submittedName>
        <fullName evidence="2">Hypothetical gene supported by BC023581; BC044638</fullName>
    </submittedName>
</protein>
<feature type="region of interest" description="Disordered" evidence="1">
    <location>
        <begin position="49"/>
        <end position="73"/>
    </location>
</feature>
<proteinExistence type="predicted"/>
<name>A4D1A0_HUMAN</name>
<reference evidence="2" key="1">
    <citation type="journal article" date="2003" name="Science">
        <title>Human chromosome 7: DNA sequence and biology.</title>
        <authorList>
            <person name="Scherer S.W."/>
            <person name="Cheung J."/>
            <person name="MacDonald J.R."/>
            <person name="Osborne L.R."/>
            <person name="Nakabayashi K."/>
            <person name="Herbrick J.A."/>
            <person name="Carson A.R."/>
            <person name="Parker-Katiraee L."/>
            <person name="Skaug J."/>
            <person name="Khaja R."/>
            <person name="Zhang J."/>
            <person name="Hudek A.K."/>
            <person name="Li M."/>
            <person name="Haddad M."/>
            <person name="Duggan G.E."/>
            <person name="Fernandez B.A."/>
            <person name="Kanematsu E."/>
            <person name="Gentles S."/>
            <person name="Christopoulos C.C."/>
            <person name="Choufani S."/>
            <person name="Kwasnicka D."/>
            <person name="Zheng X.H."/>
            <person name="Lai Z."/>
            <person name="Nusskern D."/>
            <person name="Zhang Q."/>
            <person name="Gu Z."/>
            <person name="Lu F."/>
            <person name="Zeesman S."/>
            <person name="Nowaczyk M.J."/>
            <person name="Teshima I."/>
            <person name="Chitayat D."/>
            <person name="Shuman C."/>
            <person name="Weksberg R."/>
            <person name="Zackai E.H."/>
            <person name="Grebe T.A."/>
            <person name="Cox S.R."/>
            <person name="Kirkpatrick S.J."/>
            <person name="Rahman N."/>
            <person name="Friedman J.M."/>
            <person name="Heng H.H."/>
            <person name="Pelicci P.G."/>
            <person name="Lo-Coco F."/>
            <person name="Belloni E."/>
            <person name="Shaffer L.G."/>
            <person name="Pober B."/>
            <person name="Morton C.C."/>
            <person name="Gusella J.F."/>
            <person name="Bruns G.A."/>
            <person name="Korf B.R."/>
            <person name="Quade B.J."/>
            <person name="Ligon A.H."/>
            <person name="Ferguson H."/>
            <person name="Higgins A.W."/>
            <person name="Leach N.T."/>
            <person name="Herrick S.R."/>
            <person name="Lemyre E."/>
            <person name="Farra C.G."/>
            <person name="Kim H.G."/>
            <person name="Summers A.M."/>
            <person name="Gripp K.W."/>
            <person name="Roberts W."/>
            <person name="Szatmari P."/>
            <person name="Winsor E.J."/>
            <person name="Grzeschik K.H."/>
            <person name="Teebi A."/>
            <person name="Minassian B.A."/>
            <person name="Kere J."/>
            <person name="Armengol L."/>
            <person name="Pujana M.A."/>
            <person name="Estivill X."/>
            <person name="Wilson M.D."/>
            <person name="Koop B.F."/>
            <person name="Tosi S."/>
            <person name="Moore G.E."/>
            <person name="Boright A.P."/>
            <person name="Zlotorynski E."/>
            <person name="Kerem B."/>
            <person name="Kroisel P.M."/>
            <person name="Petek E."/>
            <person name="Oscier D.G."/>
            <person name="Mould S.J."/>
            <person name="Dohner H."/>
            <person name="Dohner K."/>
            <person name="Rommens J.M."/>
            <person name="Vincent J.B."/>
            <person name="Venter J.C."/>
            <person name="Li P.W."/>
            <person name="Mural R.J."/>
            <person name="Adams M.D."/>
            <person name="Tsui L.C."/>
        </authorList>
    </citation>
    <scope>NUCLEOTIDE SEQUENCE [LARGE SCALE GENOMIC DNA]</scope>
</reference>
<evidence type="ECO:0000256" key="1">
    <source>
        <dbReference type="SAM" id="MobiDB-lite"/>
    </source>
</evidence>
<gene>
    <name evidence="2" type="primary">LOC401319</name>
    <name evidence="2" type="ORF">tcag7.1127</name>
</gene>
<accession>A4D1A0</accession>
<dbReference type="EMBL" id="CH236948">
    <property type="protein sequence ID" value="EAL24203.1"/>
    <property type="molecule type" value="Genomic_DNA"/>
</dbReference>
<evidence type="ECO:0000313" key="2">
    <source>
        <dbReference type="EMBL" id="EAL24203.1"/>
    </source>
</evidence>
<reference evidence="2" key="2">
    <citation type="submission" date="2004-06" db="EMBL/GenBank/DDBJ databases">
        <authorList>
            <person name="Scherer S.W."/>
            <person name="Cheung J."/>
            <person name="MacDonald J.R."/>
            <person name="Osborne L.R."/>
            <person name="Nakabayashi K."/>
            <person name="Herbrick J.-A."/>
            <person name="Carson A.R."/>
            <person name="Parker-Katiraee L."/>
            <person name="Skaug J."/>
            <person name="Khaja R."/>
            <person name="Zhang J."/>
            <person name="Hudek A.K."/>
            <person name="Li M."/>
            <person name="Haddad M."/>
            <person name="Duggan G.E."/>
            <person name="Fernandez B.A."/>
            <person name="Kanematsu E."/>
            <person name="Gentles S."/>
            <person name="Christopoulos C.C."/>
            <person name="Choufani S."/>
            <person name="Kwasnicka D."/>
            <person name="Zheng X.H."/>
            <person name="Nusskern D."/>
            <person name="Zhang Q."/>
            <person name="Gu Z."/>
            <person name="Lu F."/>
            <person name="Zeesman S."/>
            <person name="Teshima I."/>
            <person name="Chitayat D."/>
            <person name="Shuman C."/>
            <person name="Weksberg R."/>
            <person name="Zackai E.H."/>
            <person name="Grebe T.A."/>
            <person name="Cox S.R."/>
            <person name="Kirkpatrick S.J."/>
            <person name="Rahman N."/>
            <person name="Friedman J.M."/>
            <person name="Heng H.H.Q."/>
            <person name="Pelicci P."/>
            <person name="Lococo F."/>
            <person name="Belloni E."/>
            <person name="Shaffer L.G."/>
            <person name="Morton C.C."/>
            <person name="Pober B."/>
            <person name="Gusella J."/>
            <person name="Bruns G."/>
            <person name="Korf B.R."/>
            <person name="Quade B.J."/>
            <person name="Ligon A.H."/>
            <person name="Ferguson H."/>
            <person name="Higgins A.W."/>
            <person name="Leach N.T."/>
            <person name="Herrick S.R."/>
            <person name="Lemyre E."/>
            <person name="Farra C.G."/>
            <person name="Kim H.-G."/>
            <person name="Summers A.M."/>
            <person name="Gripp K.W."/>
            <person name="Roberts W."/>
            <person name="Szatmari P."/>
            <person name="Winsor E.J.T."/>
            <person name="Grzeschik K.-H."/>
            <person name="Teebi A."/>
            <person name="Minassian B.A."/>
            <person name="Kere J."/>
            <person name="Armengol L."/>
            <person name="Pujana M.Angel."/>
            <person name="Estivill X."/>
            <person name="Wilson M.D."/>
            <person name="Koop B.F."/>
            <person name="Tosi S."/>
            <person name="Moore G.E."/>
            <person name="Boright A.P."/>
            <person name="Zlotorynski E."/>
            <person name="Kerem B."/>
            <person name="Kroisel P.M."/>
            <person name="Petek E."/>
            <person name="Oscier D.G."/>
            <person name="Mould S.J."/>
            <person name="Doehner H."/>
            <person name="Doehner K."/>
            <person name="Rommens J.M."/>
            <person name="Vincent J.B."/>
            <person name="Venter J.C."/>
            <person name="Li P.W."/>
            <person name="Mural R.J."/>
            <person name="Adams M.D."/>
            <person name="Tsui L.-C."/>
        </authorList>
    </citation>
    <scope>NUCLEOTIDE SEQUENCE</scope>
</reference>
<organism evidence="2">
    <name type="scientific">Homo sapiens</name>
    <name type="common">Human</name>
    <dbReference type="NCBI Taxonomy" id="9606"/>
    <lineage>
        <taxon>Eukaryota</taxon>
        <taxon>Metazoa</taxon>
        <taxon>Chordata</taxon>
        <taxon>Craniata</taxon>
        <taxon>Vertebrata</taxon>
        <taxon>Euteleostomi</taxon>
        <taxon>Mammalia</taxon>
        <taxon>Eutheria</taxon>
        <taxon>Euarchontoglires</taxon>
        <taxon>Primates</taxon>
        <taxon>Haplorrhini</taxon>
        <taxon>Catarrhini</taxon>
        <taxon>Hominidae</taxon>
        <taxon>Homo</taxon>
    </lineage>
</organism>